<dbReference type="AlphaFoldDB" id="A0A6V8IDH8"/>
<organism evidence="1 2">
    <name type="scientific">Acetobacter persici</name>
    <dbReference type="NCBI Taxonomy" id="1076596"/>
    <lineage>
        <taxon>Bacteria</taxon>
        <taxon>Pseudomonadati</taxon>
        <taxon>Pseudomonadota</taxon>
        <taxon>Alphaproteobacteria</taxon>
        <taxon>Acetobacterales</taxon>
        <taxon>Acetobacteraceae</taxon>
        <taxon>Acetobacter</taxon>
    </lineage>
</organism>
<reference evidence="1 2" key="1">
    <citation type="journal article" date="2020" name="Cell Rep.">
        <title>Local necrotic cells trigger systemic immune activation via gut microbiome dysbiosis in Drosophila.</title>
        <authorList>
            <person name="Kosakamoto H."/>
            <person name="Yamauchi T."/>
            <person name="Akuzawa-Tokita Y."/>
            <person name="Nishimura K."/>
            <person name="Soga T."/>
            <person name="Murakami T."/>
            <person name="Mori H."/>
            <person name="Yamamoto K."/>
            <person name="Miyazaki R."/>
            <person name="Koto A."/>
            <person name="Miura M."/>
            <person name="Obata F."/>
        </authorList>
    </citation>
    <scope>NUCLEOTIDE SEQUENCE [LARGE SCALE GENOMIC DNA]</scope>
    <source>
        <strain evidence="1 2">Ai</strain>
    </source>
</reference>
<sequence>MIIIHSNHFCADFTSRNNLQRIEQILNTKLVTIPQKCKA</sequence>
<gene>
    <name evidence="1" type="ORF">DmAi_26850</name>
</gene>
<evidence type="ECO:0000313" key="1">
    <source>
        <dbReference type="EMBL" id="GFE94626.1"/>
    </source>
</evidence>
<name>A0A6V8IDH8_9PROT</name>
<keyword evidence="2" id="KW-1185">Reference proteome</keyword>
<dbReference type="Proteomes" id="UP000548726">
    <property type="component" value="Unassembled WGS sequence"/>
</dbReference>
<evidence type="ECO:0000313" key="2">
    <source>
        <dbReference type="Proteomes" id="UP000548726"/>
    </source>
</evidence>
<accession>A0A6V8IDH8</accession>
<protein>
    <submittedName>
        <fullName evidence="1">Uncharacterized protein</fullName>
    </submittedName>
</protein>
<comment type="caution">
    <text evidence="1">The sequence shown here is derived from an EMBL/GenBank/DDBJ whole genome shotgun (WGS) entry which is preliminary data.</text>
</comment>
<dbReference type="EMBL" id="BLJP01000015">
    <property type="protein sequence ID" value="GFE94626.1"/>
    <property type="molecule type" value="Genomic_DNA"/>
</dbReference>
<proteinExistence type="predicted"/>